<dbReference type="InterPro" id="IPR013783">
    <property type="entry name" value="Ig-like_fold"/>
</dbReference>
<sequence>MFNHRLSQSTAIVDVGISPAKIIHSPLDTKAIAGESVLFFCQAEGNPLPRVVFRWNDNEITQNRPGLQFKELSADSVALRAKLEPNHNGDTVTCFAQNHVGSDSATAQISVYNANESELYNLFSFS</sequence>
<evidence type="ECO:0000313" key="2">
    <source>
        <dbReference type="Proteomes" id="UP000269396"/>
    </source>
</evidence>
<dbReference type="InterPro" id="IPR007110">
    <property type="entry name" value="Ig-like_dom"/>
</dbReference>
<dbReference type="EMBL" id="UZAL01027526">
    <property type="protein sequence ID" value="VDP33287.1"/>
    <property type="molecule type" value="Genomic_DNA"/>
</dbReference>
<dbReference type="Proteomes" id="UP000269396">
    <property type="component" value="Unassembled WGS sequence"/>
</dbReference>
<dbReference type="AlphaFoldDB" id="A0A183NW39"/>
<dbReference type="Pfam" id="PF07679">
    <property type="entry name" value="I-set"/>
    <property type="match status" value="1"/>
</dbReference>
<evidence type="ECO:0000313" key="1">
    <source>
        <dbReference type="EMBL" id="VDP33287.1"/>
    </source>
</evidence>
<dbReference type="InterPro" id="IPR013098">
    <property type="entry name" value="Ig_I-set"/>
</dbReference>
<proteinExistence type="predicted"/>
<reference evidence="1 2" key="1">
    <citation type="submission" date="2018-11" db="EMBL/GenBank/DDBJ databases">
        <authorList>
            <consortium name="Pathogen Informatics"/>
        </authorList>
    </citation>
    <scope>NUCLEOTIDE SEQUENCE [LARGE SCALE GENOMIC DNA]</scope>
    <source>
        <strain>Denwood</strain>
        <strain evidence="2">Zambia</strain>
    </source>
</reference>
<gene>
    <name evidence="1" type="ORF">SMTD_LOCUS6325</name>
</gene>
<protein>
    <submittedName>
        <fullName evidence="1">Uncharacterized protein</fullName>
    </submittedName>
</protein>
<dbReference type="STRING" id="31246.A0A183NW39"/>
<dbReference type="InterPro" id="IPR036179">
    <property type="entry name" value="Ig-like_dom_sf"/>
</dbReference>
<keyword evidence="2" id="KW-1185">Reference proteome</keyword>
<dbReference type="PROSITE" id="PS50835">
    <property type="entry name" value="IG_LIKE"/>
    <property type="match status" value="1"/>
</dbReference>
<name>A0A183NW39_9TREM</name>
<dbReference type="SUPFAM" id="SSF48726">
    <property type="entry name" value="Immunoglobulin"/>
    <property type="match status" value="1"/>
</dbReference>
<accession>A0A183NW39</accession>
<dbReference type="Gene3D" id="2.60.40.10">
    <property type="entry name" value="Immunoglobulins"/>
    <property type="match status" value="1"/>
</dbReference>
<organism evidence="1 2">
    <name type="scientific">Schistosoma mattheei</name>
    <dbReference type="NCBI Taxonomy" id="31246"/>
    <lineage>
        <taxon>Eukaryota</taxon>
        <taxon>Metazoa</taxon>
        <taxon>Spiralia</taxon>
        <taxon>Lophotrochozoa</taxon>
        <taxon>Platyhelminthes</taxon>
        <taxon>Trematoda</taxon>
        <taxon>Digenea</taxon>
        <taxon>Strigeidida</taxon>
        <taxon>Schistosomatoidea</taxon>
        <taxon>Schistosomatidae</taxon>
        <taxon>Schistosoma</taxon>
    </lineage>
</organism>